<proteinExistence type="predicted"/>
<accession>A0A2S3GYY9</accession>
<name>A0A2S3GYY9_9POAL</name>
<dbReference type="EMBL" id="CM008047">
    <property type="protein sequence ID" value="PAN11865.1"/>
    <property type="molecule type" value="Genomic_DNA"/>
</dbReference>
<evidence type="ECO:0008006" key="2">
    <source>
        <dbReference type="Google" id="ProtNLM"/>
    </source>
</evidence>
<evidence type="ECO:0000313" key="1">
    <source>
        <dbReference type="EMBL" id="PAN11865.1"/>
    </source>
</evidence>
<dbReference type="PANTHER" id="PTHR33377:SF50">
    <property type="entry name" value="NB-ARC DOMAIN-CONTAINING PROTEIN"/>
    <property type="match status" value="1"/>
</dbReference>
<dbReference type="AlphaFoldDB" id="A0A2S3GYY9"/>
<gene>
    <name evidence="1" type="ORF">PAHAL_2G223800</name>
</gene>
<dbReference type="Gene3D" id="3.40.50.300">
    <property type="entry name" value="P-loop containing nucleotide triphosphate hydrolases"/>
    <property type="match status" value="1"/>
</dbReference>
<dbReference type="InterPro" id="IPR027417">
    <property type="entry name" value="P-loop_NTPase"/>
</dbReference>
<protein>
    <recommendedName>
        <fullName evidence="2">Rx N-terminal domain-containing protein</fullName>
    </recommendedName>
</protein>
<dbReference type="Gramene" id="PAN11865">
    <property type="protein sequence ID" value="PAN11865"/>
    <property type="gene ID" value="PAHAL_2G223800"/>
</dbReference>
<dbReference type="SUPFAM" id="SSF52540">
    <property type="entry name" value="P-loop containing nucleoside triphosphate hydrolases"/>
    <property type="match status" value="1"/>
</dbReference>
<dbReference type="PANTHER" id="PTHR33377">
    <property type="entry name" value="OS10G0134700 PROTEIN-RELATED"/>
    <property type="match status" value="1"/>
</dbReference>
<dbReference type="Proteomes" id="UP000243499">
    <property type="component" value="Chromosome 2"/>
</dbReference>
<organism evidence="1">
    <name type="scientific">Panicum hallii</name>
    <dbReference type="NCBI Taxonomy" id="206008"/>
    <lineage>
        <taxon>Eukaryota</taxon>
        <taxon>Viridiplantae</taxon>
        <taxon>Streptophyta</taxon>
        <taxon>Embryophyta</taxon>
        <taxon>Tracheophyta</taxon>
        <taxon>Spermatophyta</taxon>
        <taxon>Magnoliopsida</taxon>
        <taxon>Liliopsida</taxon>
        <taxon>Poales</taxon>
        <taxon>Poaceae</taxon>
        <taxon>PACMAD clade</taxon>
        <taxon>Panicoideae</taxon>
        <taxon>Panicodae</taxon>
        <taxon>Paniceae</taxon>
        <taxon>Panicinae</taxon>
        <taxon>Panicum</taxon>
        <taxon>Panicum sect. Panicum</taxon>
    </lineage>
</organism>
<sequence>MKVVLTTILSEIANRSISFLIGKWSEQKLPTNEDQMIHNLQQLLCRVNVIVEEAEARKITNQAMVHQLNMLRKEMYRGQFTMDNLRRKADEEFKTKDHDVSHPFALSKFNPAKRLFFSTGQVLYNLNEIVSDMSEFTIFLKNYPLLYRQPYSMHLILDKCMFGRQMEMDRIINFLMLVEPTSTKHVGVLPIVGQAEVGKSTLVAHVCNDERVRSNFTQIVLITQYDLKALVLNLLPPEAYWYFFKVLTFGSADPMDQPKLESMAMEISRGTNRSFIGANFISCLLRDHLNAGQYGCMVRASLRELDKTRISSCAPVIVNEKNPKYAQRIAMNEYFAIYPCPESFADDMIPRTTLFDLVYRTVKCEGKFEVLALKSRIPPYKNYMYTCEMLKSIPTKMKAASES</sequence>
<reference evidence="1" key="1">
    <citation type="submission" date="2018-04" db="EMBL/GenBank/DDBJ databases">
        <title>WGS assembly of Panicum hallii.</title>
        <authorList>
            <person name="Lovell J."/>
            <person name="Jenkins J."/>
            <person name="Lowry D."/>
            <person name="Mamidi S."/>
            <person name="Sreedasyam A."/>
            <person name="Weng X."/>
            <person name="Barry K."/>
            <person name="Bonette J."/>
            <person name="Campitelli B."/>
            <person name="Daum C."/>
            <person name="Gordon S."/>
            <person name="Gould B."/>
            <person name="Lipzen A."/>
            <person name="Macqueen A."/>
            <person name="Palacio-Mejia J."/>
            <person name="Plott C."/>
            <person name="Shakirov E."/>
            <person name="Shu S."/>
            <person name="Yoshinaga Y."/>
            <person name="Zane M."/>
            <person name="Rokhsar D."/>
            <person name="Grimwood J."/>
            <person name="Schmutz J."/>
            <person name="Juenger T."/>
        </authorList>
    </citation>
    <scope>NUCLEOTIDE SEQUENCE [LARGE SCALE GENOMIC DNA]</scope>
    <source>
        <strain evidence="1">FIL2</strain>
    </source>
</reference>